<organism evidence="3">
    <name type="scientific">marine metagenome</name>
    <dbReference type="NCBI Taxonomy" id="408172"/>
    <lineage>
        <taxon>unclassified sequences</taxon>
        <taxon>metagenomes</taxon>
        <taxon>ecological metagenomes</taxon>
    </lineage>
</organism>
<evidence type="ECO:0000313" key="3">
    <source>
        <dbReference type="EMBL" id="SVB36314.1"/>
    </source>
</evidence>
<evidence type="ECO:0000256" key="1">
    <source>
        <dbReference type="SAM" id="MobiDB-lite"/>
    </source>
</evidence>
<keyword evidence="2" id="KW-0472">Membrane</keyword>
<feature type="transmembrane region" description="Helical" evidence="2">
    <location>
        <begin position="20"/>
        <end position="39"/>
    </location>
</feature>
<keyword evidence="2" id="KW-1133">Transmembrane helix</keyword>
<feature type="transmembrane region" description="Helical" evidence="2">
    <location>
        <begin position="124"/>
        <end position="146"/>
    </location>
</feature>
<feature type="region of interest" description="Disordered" evidence="1">
    <location>
        <begin position="239"/>
        <end position="266"/>
    </location>
</feature>
<feature type="transmembrane region" description="Helical" evidence="2">
    <location>
        <begin position="197"/>
        <end position="216"/>
    </location>
</feature>
<evidence type="ECO:0008006" key="4">
    <source>
        <dbReference type="Google" id="ProtNLM"/>
    </source>
</evidence>
<feature type="transmembrane region" description="Helical" evidence="2">
    <location>
        <begin position="167"/>
        <end position="185"/>
    </location>
</feature>
<sequence>MITTNPFSILSETVPAIATQSFVIVMAFLVVIGTLLDIIHKKNVKYFFENAKKAKQSAKKKLTTGEKTSVIIKTVASDILTTSELGAGKRRVAHLLGMYGTLLFWFASVIMIFCYSSIDTVTPTIWPILWHVGAIMTVLGGSWFWFFLRVDVYSEAHPWYRIIQADLFVLSLLAAATFGLIWSFLQSLNLNNRWDDKLFLILFIISNIVLFGGVYWSKFAHMFYKPGAALQKNLAEADGSRDNLPPPADAPKQYGLGIDREKAKHY</sequence>
<evidence type="ECO:0000256" key="2">
    <source>
        <dbReference type="SAM" id="Phobius"/>
    </source>
</evidence>
<gene>
    <name evidence="3" type="ORF">METZ01_LOCUS189168</name>
</gene>
<dbReference type="AlphaFoldDB" id="A0A382DE98"/>
<reference evidence="3" key="1">
    <citation type="submission" date="2018-05" db="EMBL/GenBank/DDBJ databases">
        <authorList>
            <person name="Lanie J.A."/>
            <person name="Ng W.-L."/>
            <person name="Kazmierczak K.M."/>
            <person name="Andrzejewski T.M."/>
            <person name="Davidsen T.M."/>
            <person name="Wayne K.J."/>
            <person name="Tettelin H."/>
            <person name="Glass J.I."/>
            <person name="Rusch D."/>
            <person name="Podicherti R."/>
            <person name="Tsui H.-C.T."/>
            <person name="Winkler M.E."/>
        </authorList>
    </citation>
    <scope>NUCLEOTIDE SEQUENCE</scope>
</reference>
<keyword evidence="2" id="KW-0812">Transmembrane</keyword>
<protein>
    <recommendedName>
        <fullName evidence="4">Adenylyl-sulfate reductase</fullName>
    </recommendedName>
</protein>
<proteinExistence type="predicted"/>
<dbReference type="EMBL" id="UINC01038796">
    <property type="protein sequence ID" value="SVB36314.1"/>
    <property type="molecule type" value="Genomic_DNA"/>
</dbReference>
<feature type="transmembrane region" description="Helical" evidence="2">
    <location>
        <begin position="96"/>
        <end position="118"/>
    </location>
</feature>
<accession>A0A382DE98</accession>
<name>A0A382DE98_9ZZZZ</name>